<reference evidence="11" key="1">
    <citation type="submission" date="2011-08" db="EMBL/GenBank/DDBJ databases">
        <title>The draft genome of Latimeria chalumnae.</title>
        <authorList>
            <person name="Di Palma F."/>
            <person name="Alfoldi J."/>
            <person name="Johnson J."/>
            <person name="Berlin A."/>
            <person name="Gnerre S."/>
            <person name="Jaffe D."/>
            <person name="MacCallum I."/>
            <person name="Young S."/>
            <person name="Walker B.J."/>
            <person name="Lander E."/>
            <person name="Lindblad-Toh K."/>
        </authorList>
    </citation>
    <scope>NUCLEOTIDE SEQUENCE [LARGE SCALE GENOMIC DNA]</scope>
    <source>
        <strain evidence="11">Wild caught</strain>
    </source>
</reference>
<feature type="region of interest" description="Disordered" evidence="8">
    <location>
        <begin position="129"/>
        <end position="174"/>
    </location>
</feature>
<protein>
    <submittedName>
        <fullName evidence="10">Nucleophosmin/nucleoplasmin 2</fullName>
    </submittedName>
</protein>
<dbReference type="GO" id="GO:0003682">
    <property type="term" value="F:chromatin binding"/>
    <property type="evidence" value="ECO:0007669"/>
    <property type="project" value="TreeGrafter"/>
</dbReference>
<dbReference type="InterPro" id="IPR004301">
    <property type="entry name" value="Nucleoplasmin"/>
</dbReference>
<dbReference type="HOGENOM" id="CLU_058838_2_0_1"/>
<dbReference type="InParanoid" id="H3B918"/>
<dbReference type="GO" id="GO:0005730">
    <property type="term" value="C:nucleolus"/>
    <property type="evidence" value="ECO:0007669"/>
    <property type="project" value="TreeGrafter"/>
</dbReference>
<dbReference type="Ensembl" id="ENSLACT00000018522.1">
    <property type="protein sequence ID" value="ENSLACP00000018389.1"/>
    <property type="gene ID" value="ENSLACG00000016196.1"/>
</dbReference>
<dbReference type="Proteomes" id="UP000008672">
    <property type="component" value="Unassembled WGS sequence"/>
</dbReference>
<comment type="subcellular location">
    <subcellularLocation>
        <location evidence="1">Nucleus</location>
    </subcellularLocation>
</comment>
<dbReference type="AlphaFoldDB" id="H3B918"/>
<evidence type="ECO:0000313" key="10">
    <source>
        <dbReference type="Ensembl" id="ENSLACP00000018389.1"/>
    </source>
</evidence>
<reference evidence="10" key="2">
    <citation type="submission" date="2025-08" db="UniProtKB">
        <authorList>
            <consortium name="Ensembl"/>
        </authorList>
    </citation>
    <scope>IDENTIFICATION</scope>
</reference>
<dbReference type="OMA" id="GQECYES"/>
<dbReference type="GO" id="GO:0045740">
    <property type="term" value="P:positive regulation of DNA replication"/>
    <property type="evidence" value="ECO:0007669"/>
    <property type="project" value="TreeGrafter"/>
</dbReference>
<dbReference type="PANTHER" id="PTHR22747:SF14">
    <property type="entry name" value="NUCLEOPLASMIN-2"/>
    <property type="match status" value="1"/>
</dbReference>
<evidence type="ECO:0000256" key="8">
    <source>
        <dbReference type="SAM" id="MobiDB-lite"/>
    </source>
</evidence>
<dbReference type="GO" id="GO:0003723">
    <property type="term" value="F:RNA binding"/>
    <property type="evidence" value="ECO:0007669"/>
    <property type="project" value="TreeGrafter"/>
</dbReference>
<dbReference type="STRING" id="7897.ENSLACP00000018389"/>
<keyword evidence="4" id="KW-0156">Chromatin regulator</keyword>
<dbReference type="GO" id="GO:0005654">
    <property type="term" value="C:nucleoplasm"/>
    <property type="evidence" value="ECO:0007669"/>
    <property type="project" value="TreeGrafter"/>
</dbReference>
<organism evidence="10 11">
    <name type="scientific">Latimeria chalumnae</name>
    <name type="common">Coelacanth</name>
    <dbReference type="NCBI Taxonomy" id="7897"/>
    <lineage>
        <taxon>Eukaryota</taxon>
        <taxon>Metazoa</taxon>
        <taxon>Chordata</taxon>
        <taxon>Craniata</taxon>
        <taxon>Vertebrata</taxon>
        <taxon>Euteleostomi</taxon>
        <taxon>Coelacanthiformes</taxon>
        <taxon>Coelacanthidae</taxon>
        <taxon>Latimeria</taxon>
    </lineage>
</organism>
<evidence type="ECO:0000256" key="2">
    <source>
        <dbReference type="ARBA" id="ARBA00010744"/>
    </source>
</evidence>
<dbReference type="SUPFAM" id="SSF69203">
    <property type="entry name" value="Nucleoplasmin-like core domain"/>
    <property type="match status" value="1"/>
</dbReference>
<dbReference type="PANTHER" id="PTHR22747">
    <property type="entry name" value="NUCLEOPLASMIN"/>
    <property type="match status" value="1"/>
</dbReference>
<dbReference type="FunCoup" id="H3B918">
    <property type="interactions" value="1288"/>
</dbReference>
<dbReference type="EMBL" id="AFYH01040858">
    <property type="status" value="NOT_ANNOTATED_CDS"/>
    <property type="molecule type" value="Genomic_DNA"/>
</dbReference>
<dbReference type="GO" id="GO:0005737">
    <property type="term" value="C:cytoplasm"/>
    <property type="evidence" value="ECO:0007669"/>
    <property type="project" value="TreeGrafter"/>
</dbReference>
<evidence type="ECO:0000256" key="1">
    <source>
        <dbReference type="ARBA" id="ARBA00004123"/>
    </source>
</evidence>
<dbReference type="InterPro" id="IPR024057">
    <property type="entry name" value="Nucleoplasmin_core_dom"/>
</dbReference>
<comment type="similarity">
    <text evidence="2">Belongs to the nucleoplasmin family.</text>
</comment>
<evidence type="ECO:0000256" key="3">
    <source>
        <dbReference type="ARBA" id="ARBA00022473"/>
    </source>
</evidence>
<dbReference type="InterPro" id="IPR036824">
    <property type="entry name" value="Nucleoplasmin_core_dom_sf"/>
</dbReference>
<evidence type="ECO:0000256" key="6">
    <source>
        <dbReference type="ARBA" id="ARBA00023242"/>
    </source>
</evidence>
<dbReference type="GO" id="GO:0007338">
    <property type="term" value="P:single fertilization"/>
    <property type="evidence" value="ECO:0007669"/>
    <property type="project" value="UniProtKB-KW"/>
</dbReference>
<dbReference type="GeneTree" id="ENSGT00940000161418"/>
<sequence>MTSLASNTSKTDKPTSLSWGCELNAEKKAYTFEVPEDRYDHQLALKTVYKICLGADAKDEFNVVELVPREEEDPNAKPLPIATLKASVMPMANMFGIEFHPPVTFQLRTGSGPVYMSGQHVILLEDYTWDEEEEEEEEEEEGSESPPKQMKRSASNKKAGPAKVKVLKKSYDAE</sequence>
<keyword evidence="11" id="KW-1185">Reference proteome</keyword>
<feature type="compositionally biased region" description="Acidic residues" evidence="8">
    <location>
        <begin position="129"/>
        <end position="143"/>
    </location>
</feature>
<keyword evidence="6" id="KW-0539">Nucleus</keyword>
<keyword evidence="7" id="KW-0278">Fertilization</keyword>
<dbReference type="eggNOG" id="ENOG502S0N8">
    <property type="taxonomic scope" value="Eukaryota"/>
</dbReference>
<gene>
    <name evidence="10" type="primary">NPM2</name>
</gene>
<evidence type="ECO:0000256" key="5">
    <source>
        <dbReference type="ARBA" id="ARBA00023186"/>
    </source>
</evidence>
<evidence type="ECO:0000313" key="11">
    <source>
        <dbReference type="Proteomes" id="UP000008672"/>
    </source>
</evidence>
<dbReference type="GO" id="GO:0006338">
    <property type="term" value="P:chromatin remodeling"/>
    <property type="evidence" value="ECO:0007669"/>
    <property type="project" value="TreeGrafter"/>
</dbReference>
<keyword evidence="5" id="KW-0143">Chaperone</keyword>
<feature type="domain" description="Nucleoplasmin core" evidence="9">
    <location>
        <begin position="19"/>
        <end position="122"/>
    </location>
</feature>
<evidence type="ECO:0000259" key="9">
    <source>
        <dbReference type="Pfam" id="PF03066"/>
    </source>
</evidence>
<name>H3B918_LATCH</name>
<reference evidence="10" key="3">
    <citation type="submission" date="2025-09" db="UniProtKB">
        <authorList>
            <consortium name="Ensembl"/>
        </authorList>
    </citation>
    <scope>IDENTIFICATION</scope>
</reference>
<proteinExistence type="inferred from homology"/>
<evidence type="ECO:0000256" key="4">
    <source>
        <dbReference type="ARBA" id="ARBA00022853"/>
    </source>
</evidence>
<evidence type="ECO:0000256" key="7">
    <source>
        <dbReference type="ARBA" id="ARBA00023279"/>
    </source>
</evidence>
<dbReference type="GO" id="GO:0042393">
    <property type="term" value="F:histone binding"/>
    <property type="evidence" value="ECO:0007669"/>
    <property type="project" value="TreeGrafter"/>
</dbReference>
<dbReference type="FunFam" id="2.60.120.340:FF:000003">
    <property type="entry name" value="Nucleoplasmin 2"/>
    <property type="match status" value="1"/>
</dbReference>
<accession>H3B918</accession>
<dbReference type="Pfam" id="PF03066">
    <property type="entry name" value="Nucleoplasmin"/>
    <property type="match status" value="1"/>
</dbReference>
<keyword evidence="3" id="KW-0217">Developmental protein</keyword>
<dbReference type="Gene3D" id="2.60.120.340">
    <property type="entry name" value="Nucleoplasmin core domain"/>
    <property type="match status" value="1"/>
</dbReference>
<dbReference type="Bgee" id="ENSLACG00000016196">
    <property type="expression patterns" value="Expressed in mesonephros"/>
</dbReference>